<keyword evidence="5 7" id="KW-0456">Lyase</keyword>
<dbReference type="GO" id="GO:0019752">
    <property type="term" value="P:carboxylic acid metabolic process"/>
    <property type="evidence" value="ECO:0007669"/>
    <property type="project" value="InterPro"/>
</dbReference>
<dbReference type="InterPro" id="IPR002129">
    <property type="entry name" value="PyrdxlP-dep_de-COase"/>
</dbReference>
<dbReference type="PANTHER" id="PTHR45677">
    <property type="entry name" value="GLUTAMATE DECARBOXYLASE-RELATED"/>
    <property type="match status" value="1"/>
</dbReference>
<sequence length="310" mass="33269">MDNGNRQQSIAQLWNPDELVGGLEAVGALGQRLYSNADDTGSVAPSLDGKALKQRLHEAKRLLRNGRYEDAIALLGEGAVNLYHPGYMSQQLCAPAAASVVGDALASLLNQGHAVFSMSPTHSLVEDEVLAWAKQRLGLAEDFVGIPTGGGSLSNLSALLAARNFLSNWRGWRDGAWPKLTVFSTAFSHYSVARAAGMLGIGVENCLEIEGDRYGRMSVEGLAKSLTRLRDSEPAVVVLTLGNTATGAIDPIADAVAVARRIRPDVWIHVDAAHGGGLFHLSSLHETFAALKECDSVSWNPHKLFFSRFR</sequence>
<evidence type="ECO:0000256" key="6">
    <source>
        <dbReference type="PIRSR" id="PIRSR602129-50"/>
    </source>
</evidence>
<dbReference type="Proteomes" id="UP000256763">
    <property type="component" value="Unassembled WGS sequence"/>
</dbReference>
<name>A0A3E0WXZ9_9GAMM</name>
<organism evidence="8 9">
    <name type="scientific">Alkalilimnicola ehrlichii</name>
    <dbReference type="NCBI Taxonomy" id="351052"/>
    <lineage>
        <taxon>Bacteria</taxon>
        <taxon>Pseudomonadati</taxon>
        <taxon>Pseudomonadota</taxon>
        <taxon>Gammaproteobacteria</taxon>
        <taxon>Chromatiales</taxon>
        <taxon>Ectothiorhodospiraceae</taxon>
        <taxon>Alkalilimnicola</taxon>
    </lineage>
</organism>
<dbReference type="Gene3D" id="3.40.640.10">
    <property type="entry name" value="Type I PLP-dependent aspartate aminotransferase-like (Major domain)"/>
    <property type="match status" value="1"/>
</dbReference>
<reference evidence="9" key="1">
    <citation type="submission" date="2017-05" db="EMBL/GenBank/DDBJ databases">
        <authorList>
            <person name="Sharma S."/>
            <person name="Sidhu C."/>
            <person name="Pinnaka A.K."/>
        </authorList>
    </citation>
    <scope>NUCLEOTIDE SEQUENCE [LARGE SCALE GENOMIC DNA]</scope>
    <source>
        <strain evidence="9">AK93</strain>
    </source>
</reference>
<comment type="cofactor">
    <cofactor evidence="1 6 7">
        <name>pyridoxal 5'-phosphate</name>
        <dbReference type="ChEBI" id="CHEBI:597326"/>
    </cofactor>
</comment>
<dbReference type="RefSeq" id="WP_116301595.1">
    <property type="nucleotide sequence ID" value="NZ_NFZV01000005.1"/>
</dbReference>
<keyword evidence="3" id="KW-0210">Decarboxylase</keyword>
<dbReference type="PANTHER" id="PTHR45677:SF8">
    <property type="entry name" value="CYSTEINE SULFINIC ACID DECARBOXYLASE"/>
    <property type="match status" value="1"/>
</dbReference>
<gene>
    <name evidence="8" type="ORF">CAL65_08115</name>
</gene>
<dbReference type="EMBL" id="NFZW01000006">
    <property type="protein sequence ID" value="RFA37884.1"/>
    <property type="molecule type" value="Genomic_DNA"/>
</dbReference>
<dbReference type="GO" id="GO:0005737">
    <property type="term" value="C:cytoplasm"/>
    <property type="evidence" value="ECO:0007669"/>
    <property type="project" value="TreeGrafter"/>
</dbReference>
<dbReference type="GO" id="GO:0030170">
    <property type="term" value="F:pyridoxal phosphate binding"/>
    <property type="evidence" value="ECO:0007669"/>
    <property type="project" value="InterPro"/>
</dbReference>
<proteinExistence type="inferred from homology"/>
<evidence type="ECO:0000256" key="1">
    <source>
        <dbReference type="ARBA" id="ARBA00001933"/>
    </source>
</evidence>
<evidence type="ECO:0008006" key="10">
    <source>
        <dbReference type="Google" id="ProtNLM"/>
    </source>
</evidence>
<keyword evidence="9" id="KW-1185">Reference proteome</keyword>
<evidence type="ECO:0000256" key="7">
    <source>
        <dbReference type="RuleBase" id="RU000382"/>
    </source>
</evidence>
<evidence type="ECO:0000313" key="8">
    <source>
        <dbReference type="EMBL" id="RFA37884.1"/>
    </source>
</evidence>
<dbReference type="InterPro" id="IPR015421">
    <property type="entry name" value="PyrdxlP-dep_Trfase_major"/>
</dbReference>
<evidence type="ECO:0000256" key="5">
    <source>
        <dbReference type="ARBA" id="ARBA00023239"/>
    </source>
</evidence>
<evidence type="ECO:0000256" key="3">
    <source>
        <dbReference type="ARBA" id="ARBA00022793"/>
    </source>
</evidence>
<dbReference type="GO" id="GO:0016831">
    <property type="term" value="F:carboxy-lyase activity"/>
    <property type="evidence" value="ECO:0007669"/>
    <property type="project" value="UniProtKB-KW"/>
</dbReference>
<dbReference type="AlphaFoldDB" id="A0A3E0WXZ9"/>
<evidence type="ECO:0000256" key="4">
    <source>
        <dbReference type="ARBA" id="ARBA00022898"/>
    </source>
</evidence>
<keyword evidence="4 6" id="KW-0663">Pyridoxal phosphate</keyword>
<dbReference type="InterPro" id="IPR015424">
    <property type="entry name" value="PyrdxlP-dep_Trfase"/>
</dbReference>
<dbReference type="SUPFAM" id="SSF53383">
    <property type="entry name" value="PLP-dependent transferases"/>
    <property type="match status" value="1"/>
</dbReference>
<dbReference type="OrthoDB" id="9803665at2"/>
<feature type="modified residue" description="N6-(pyridoxal phosphate)lysine" evidence="6">
    <location>
        <position position="303"/>
    </location>
</feature>
<evidence type="ECO:0000256" key="2">
    <source>
        <dbReference type="ARBA" id="ARBA00009533"/>
    </source>
</evidence>
<evidence type="ECO:0000313" key="9">
    <source>
        <dbReference type="Proteomes" id="UP000256763"/>
    </source>
</evidence>
<dbReference type="Pfam" id="PF00282">
    <property type="entry name" value="Pyridoxal_deC"/>
    <property type="match status" value="1"/>
</dbReference>
<comment type="caution">
    <text evidence="8">The sequence shown here is derived from an EMBL/GenBank/DDBJ whole genome shotgun (WGS) entry which is preliminary data.</text>
</comment>
<protein>
    <recommendedName>
        <fullName evidence="10">Pyridoxal-dependent decarboxylase</fullName>
    </recommendedName>
</protein>
<accession>A0A3E0WXZ9</accession>
<comment type="similarity">
    <text evidence="2 7">Belongs to the group II decarboxylase family.</text>
</comment>